<evidence type="ECO:0000259" key="2">
    <source>
        <dbReference type="Pfam" id="PF04149"/>
    </source>
</evidence>
<comment type="caution">
    <text evidence="3">The sequence shown here is derived from an EMBL/GenBank/DDBJ whole genome shotgun (WGS) entry which is preliminary data.</text>
</comment>
<keyword evidence="4" id="KW-1185">Reference proteome</keyword>
<dbReference type="RefSeq" id="WP_344290640.1">
    <property type="nucleotide sequence ID" value="NZ_BAAAPF010000092.1"/>
</dbReference>
<protein>
    <recommendedName>
        <fullName evidence="2">DUF397 domain-containing protein</fullName>
    </recommendedName>
</protein>
<feature type="region of interest" description="Disordered" evidence="1">
    <location>
        <begin position="1"/>
        <end position="26"/>
    </location>
</feature>
<accession>A0ABN2YFC1</accession>
<reference evidence="3 4" key="1">
    <citation type="journal article" date="2019" name="Int. J. Syst. Evol. Microbiol.">
        <title>The Global Catalogue of Microorganisms (GCM) 10K type strain sequencing project: providing services to taxonomists for standard genome sequencing and annotation.</title>
        <authorList>
            <consortium name="The Broad Institute Genomics Platform"/>
            <consortium name="The Broad Institute Genome Sequencing Center for Infectious Disease"/>
            <person name="Wu L."/>
            <person name="Ma J."/>
        </authorList>
    </citation>
    <scope>NUCLEOTIDE SEQUENCE [LARGE SCALE GENOMIC DNA]</scope>
    <source>
        <strain evidence="3 4">JCM 15481</strain>
    </source>
</reference>
<name>A0ABN2YFC1_9ACTN</name>
<evidence type="ECO:0000256" key="1">
    <source>
        <dbReference type="SAM" id="MobiDB-lite"/>
    </source>
</evidence>
<evidence type="ECO:0000313" key="3">
    <source>
        <dbReference type="EMBL" id="GAA2125944.1"/>
    </source>
</evidence>
<proteinExistence type="predicted"/>
<gene>
    <name evidence="3" type="ORF">GCM10009802_31600</name>
</gene>
<sequence length="73" mass="8050">MTHRPSLLPAEPTERWFKSSHSGPDGNECVEVAHLAAERVGVRDSKDPSGPVLTFDRRAFADFVTAVAADRWT</sequence>
<dbReference type="Proteomes" id="UP001500443">
    <property type="component" value="Unassembled WGS sequence"/>
</dbReference>
<evidence type="ECO:0000313" key="4">
    <source>
        <dbReference type="Proteomes" id="UP001500443"/>
    </source>
</evidence>
<dbReference type="InterPro" id="IPR007278">
    <property type="entry name" value="DUF397"/>
</dbReference>
<feature type="domain" description="DUF397" evidence="2">
    <location>
        <begin position="15"/>
        <end position="67"/>
    </location>
</feature>
<dbReference type="Pfam" id="PF04149">
    <property type="entry name" value="DUF397"/>
    <property type="match status" value="1"/>
</dbReference>
<organism evidence="3 4">
    <name type="scientific">Streptomyces synnematoformans</name>
    <dbReference type="NCBI Taxonomy" id="415721"/>
    <lineage>
        <taxon>Bacteria</taxon>
        <taxon>Bacillati</taxon>
        <taxon>Actinomycetota</taxon>
        <taxon>Actinomycetes</taxon>
        <taxon>Kitasatosporales</taxon>
        <taxon>Streptomycetaceae</taxon>
        <taxon>Streptomyces</taxon>
    </lineage>
</organism>
<dbReference type="EMBL" id="BAAAPF010000092">
    <property type="protein sequence ID" value="GAA2125944.1"/>
    <property type="molecule type" value="Genomic_DNA"/>
</dbReference>